<keyword evidence="11" id="KW-1185">Reference proteome</keyword>
<dbReference type="NCBIfam" id="NF004052">
    <property type="entry name" value="PRK05572.1"/>
    <property type="match status" value="1"/>
</dbReference>
<dbReference type="PROSITE" id="PS00716">
    <property type="entry name" value="SIGMA70_2"/>
    <property type="match status" value="1"/>
</dbReference>
<dbReference type="Gene3D" id="1.10.10.10">
    <property type="entry name" value="Winged helix-like DNA-binding domain superfamily/Winged helix DNA-binding domain"/>
    <property type="match status" value="2"/>
</dbReference>
<dbReference type="InterPro" id="IPR014284">
    <property type="entry name" value="RNA_pol_sigma-70_dom"/>
</dbReference>
<keyword evidence="8" id="KW-0175">Coiled coil</keyword>
<keyword evidence="4 7" id="KW-0731">Sigma factor</keyword>
<keyword evidence="2" id="KW-0749">Sporulation</keyword>
<dbReference type="SUPFAM" id="SSF88946">
    <property type="entry name" value="Sigma2 domain of RNA polymerase sigma factors"/>
    <property type="match status" value="1"/>
</dbReference>
<evidence type="ECO:0000256" key="3">
    <source>
        <dbReference type="ARBA" id="ARBA00023015"/>
    </source>
</evidence>
<dbReference type="GO" id="GO:0016987">
    <property type="term" value="F:sigma factor activity"/>
    <property type="evidence" value="ECO:0007669"/>
    <property type="project" value="UniProtKB-KW"/>
</dbReference>
<sequence length="262" mass="30292">MDADVRNHKYQHLSDEEVRELIEASQAGDQSARDRLIQHNIRLVWSVVQRFLNRGYEAEDLFQIGCIGLLKAVDKFDLSYDVKFSTYAVPMIIGEIQRFLRDDGIVKVSRSLKEMANRIKKTKDELSKRMDRVPTIHEIAKELGVAPEEIVFAQEANRAPASIYENVYENDGDPITLMDQIADESESTWFDKLALKDAIHRLSERERLIVYLRYYKDQTQAEVAERLGVSQVQISRLEKKIISRMRAELEPDMNQDFPDASG</sequence>
<dbReference type="AlphaFoldDB" id="A0A1I3Q451"/>
<dbReference type="InterPro" id="IPR013325">
    <property type="entry name" value="RNA_pol_sigma_r2"/>
</dbReference>
<dbReference type="NCBIfam" id="TIGR02937">
    <property type="entry name" value="sigma70-ECF"/>
    <property type="match status" value="1"/>
</dbReference>
<evidence type="ECO:0000256" key="1">
    <source>
        <dbReference type="ARBA" id="ARBA00007788"/>
    </source>
</evidence>
<dbReference type="RefSeq" id="WP_093229560.1">
    <property type="nucleotide sequence ID" value="NZ_FORR01000007.1"/>
</dbReference>
<dbReference type="InterPro" id="IPR014236">
    <property type="entry name" value="RNA_pol_sigma-F"/>
</dbReference>
<dbReference type="Pfam" id="PF04539">
    <property type="entry name" value="Sigma70_r3"/>
    <property type="match status" value="1"/>
</dbReference>
<evidence type="ECO:0000256" key="6">
    <source>
        <dbReference type="ARBA" id="ARBA00023163"/>
    </source>
</evidence>
<dbReference type="STRING" id="46223.SAMN05421852_1077"/>
<dbReference type="Proteomes" id="UP000199545">
    <property type="component" value="Unassembled WGS sequence"/>
</dbReference>
<dbReference type="InterPro" id="IPR007624">
    <property type="entry name" value="RNA_pol_sigma70_r3"/>
</dbReference>
<dbReference type="InterPro" id="IPR007627">
    <property type="entry name" value="RNA_pol_sigma70_r2"/>
</dbReference>
<dbReference type="InterPro" id="IPR014322">
    <property type="entry name" value="RNA_pol_sigma-B/F/G"/>
</dbReference>
<comment type="similarity">
    <text evidence="1 7">Belongs to the sigma-70 factor family.</text>
</comment>
<dbReference type="InterPro" id="IPR036388">
    <property type="entry name" value="WH-like_DNA-bd_sf"/>
</dbReference>
<evidence type="ECO:0000256" key="7">
    <source>
        <dbReference type="RuleBase" id="RU362124"/>
    </source>
</evidence>
<dbReference type="SUPFAM" id="SSF88659">
    <property type="entry name" value="Sigma3 and sigma4 domains of RNA polymerase sigma factors"/>
    <property type="match status" value="2"/>
</dbReference>
<evidence type="ECO:0000256" key="2">
    <source>
        <dbReference type="ARBA" id="ARBA00022969"/>
    </source>
</evidence>
<dbReference type="PANTHER" id="PTHR30603">
    <property type="entry name" value="RNA POLYMERASE SIGMA FACTOR RPO"/>
    <property type="match status" value="1"/>
</dbReference>
<proteinExistence type="inferred from homology"/>
<keyword evidence="6 7" id="KW-0804">Transcription</keyword>
<feature type="coiled-coil region" evidence="8">
    <location>
        <begin position="105"/>
        <end position="132"/>
    </location>
</feature>
<dbReference type="InterPro" id="IPR007630">
    <property type="entry name" value="RNA_pol_sigma70_r4"/>
</dbReference>
<dbReference type="PANTHER" id="PTHR30603:SF19">
    <property type="entry name" value="RNA POLYMERASE SIGMA-F FACTOR"/>
    <property type="match status" value="1"/>
</dbReference>
<name>A0A1I3Q451_9BACL</name>
<dbReference type="PROSITE" id="PS50943">
    <property type="entry name" value="HTH_CROC1"/>
    <property type="match status" value="1"/>
</dbReference>
<keyword evidence="3 7" id="KW-0805">Transcription regulation</keyword>
<dbReference type="PROSITE" id="PS00715">
    <property type="entry name" value="SIGMA70_1"/>
    <property type="match status" value="1"/>
</dbReference>
<evidence type="ECO:0000259" key="9">
    <source>
        <dbReference type="PROSITE" id="PS50943"/>
    </source>
</evidence>
<evidence type="ECO:0000313" key="10">
    <source>
        <dbReference type="EMBL" id="SFJ28713.1"/>
    </source>
</evidence>
<protein>
    <recommendedName>
        <fullName evidence="7">RNA polymerase sigma factor</fullName>
    </recommendedName>
</protein>
<dbReference type="PRINTS" id="PR00046">
    <property type="entry name" value="SIGMA70FCT"/>
</dbReference>
<dbReference type="Gene3D" id="1.20.120.1810">
    <property type="match status" value="1"/>
</dbReference>
<dbReference type="GO" id="GO:0030435">
    <property type="term" value="P:sporulation resulting in formation of a cellular spore"/>
    <property type="evidence" value="ECO:0007669"/>
    <property type="project" value="UniProtKB-KW"/>
</dbReference>
<dbReference type="CDD" id="cd06171">
    <property type="entry name" value="Sigma70_r4"/>
    <property type="match status" value="1"/>
</dbReference>
<dbReference type="InterPro" id="IPR013324">
    <property type="entry name" value="RNA_pol_sigma_r3/r4-like"/>
</dbReference>
<dbReference type="NCBIfam" id="TIGR02885">
    <property type="entry name" value="spore_sigF"/>
    <property type="match status" value="1"/>
</dbReference>
<accession>A0A1I3Q451</accession>
<reference evidence="10 11" key="1">
    <citation type="submission" date="2016-10" db="EMBL/GenBank/DDBJ databases">
        <authorList>
            <person name="de Groot N.N."/>
        </authorList>
    </citation>
    <scope>NUCLEOTIDE SEQUENCE [LARGE SCALE GENOMIC DNA]</scope>
    <source>
        <strain evidence="10 11">DSM 44778</strain>
    </source>
</reference>
<dbReference type="GO" id="GO:0003677">
    <property type="term" value="F:DNA binding"/>
    <property type="evidence" value="ECO:0007669"/>
    <property type="project" value="UniProtKB-KW"/>
</dbReference>
<organism evidence="10 11">
    <name type="scientific">Thermoflavimicrobium dichotomicum</name>
    <dbReference type="NCBI Taxonomy" id="46223"/>
    <lineage>
        <taxon>Bacteria</taxon>
        <taxon>Bacillati</taxon>
        <taxon>Bacillota</taxon>
        <taxon>Bacilli</taxon>
        <taxon>Bacillales</taxon>
        <taxon>Thermoactinomycetaceae</taxon>
        <taxon>Thermoflavimicrobium</taxon>
    </lineage>
</organism>
<dbReference type="InterPro" id="IPR000943">
    <property type="entry name" value="RNA_pol_sigma70"/>
</dbReference>
<feature type="domain" description="HTH cro/C1-type" evidence="9">
    <location>
        <begin position="219"/>
        <end position="239"/>
    </location>
</feature>
<keyword evidence="5 7" id="KW-0238">DNA-binding</keyword>
<dbReference type="Pfam" id="PF04545">
    <property type="entry name" value="Sigma70_r4"/>
    <property type="match status" value="1"/>
</dbReference>
<dbReference type="NCBIfam" id="TIGR02980">
    <property type="entry name" value="SigBFG"/>
    <property type="match status" value="1"/>
</dbReference>
<evidence type="ECO:0000313" key="11">
    <source>
        <dbReference type="Proteomes" id="UP000199545"/>
    </source>
</evidence>
<dbReference type="InterPro" id="IPR001387">
    <property type="entry name" value="Cro/C1-type_HTH"/>
</dbReference>
<dbReference type="Pfam" id="PF04542">
    <property type="entry name" value="Sigma70_r2"/>
    <property type="match status" value="1"/>
</dbReference>
<dbReference type="OrthoDB" id="9809557at2"/>
<gene>
    <name evidence="10" type="ORF">SAMN05421852_1077</name>
</gene>
<dbReference type="PIRSF" id="PIRSF000770">
    <property type="entry name" value="RNA_pol_sigma-SigE/K"/>
    <property type="match status" value="1"/>
</dbReference>
<evidence type="ECO:0000256" key="8">
    <source>
        <dbReference type="SAM" id="Coils"/>
    </source>
</evidence>
<evidence type="ECO:0000256" key="4">
    <source>
        <dbReference type="ARBA" id="ARBA00023082"/>
    </source>
</evidence>
<dbReference type="InterPro" id="IPR050239">
    <property type="entry name" value="Sigma-70_RNA_pol_init_factors"/>
</dbReference>
<evidence type="ECO:0000256" key="5">
    <source>
        <dbReference type="ARBA" id="ARBA00023125"/>
    </source>
</evidence>
<dbReference type="GO" id="GO:0006352">
    <property type="term" value="P:DNA-templated transcription initiation"/>
    <property type="evidence" value="ECO:0007669"/>
    <property type="project" value="InterPro"/>
</dbReference>
<dbReference type="EMBL" id="FORR01000007">
    <property type="protein sequence ID" value="SFJ28713.1"/>
    <property type="molecule type" value="Genomic_DNA"/>
</dbReference>
<comment type="function">
    <text evidence="7">Sigma factors are initiation factors that promote the attachment of RNA polymerase to specific initiation sites and are then released.</text>
</comment>